<dbReference type="InterPro" id="IPR016162">
    <property type="entry name" value="Ald_DH_N"/>
</dbReference>
<dbReference type="InterPro" id="IPR015590">
    <property type="entry name" value="Aldehyde_DH_dom"/>
</dbReference>
<dbReference type="AlphaFoldDB" id="A0AAV9JBM6"/>
<comment type="similarity">
    <text evidence="1">Belongs to the aldehyde dehydrogenase family.</text>
</comment>
<evidence type="ECO:0000256" key="3">
    <source>
        <dbReference type="ARBA" id="ARBA00049194"/>
    </source>
</evidence>
<comment type="caution">
    <text evidence="5">The sequence shown here is derived from an EMBL/GenBank/DDBJ whole genome shotgun (WGS) entry which is preliminary data.</text>
</comment>
<accession>A0AAV9JBM6</accession>
<gene>
    <name evidence="5" type="ORF">LTR36_006793</name>
</gene>
<proteinExistence type="inferred from homology"/>
<organism evidence="5 6">
    <name type="scientific">Oleoguttula mirabilis</name>
    <dbReference type="NCBI Taxonomy" id="1507867"/>
    <lineage>
        <taxon>Eukaryota</taxon>
        <taxon>Fungi</taxon>
        <taxon>Dikarya</taxon>
        <taxon>Ascomycota</taxon>
        <taxon>Pezizomycotina</taxon>
        <taxon>Dothideomycetes</taxon>
        <taxon>Dothideomycetidae</taxon>
        <taxon>Mycosphaerellales</taxon>
        <taxon>Teratosphaeriaceae</taxon>
        <taxon>Oleoguttula</taxon>
    </lineage>
</organism>
<dbReference type="EMBL" id="JAVFHQ010000042">
    <property type="protein sequence ID" value="KAK4542337.1"/>
    <property type="molecule type" value="Genomic_DNA"/>
</dbReference>
<evidence type="ECO:0000313" key="6">
    <source>
        <dbReference type="Proteomes" id="UP001324427"/>
    </source>
</evidence>
<evidence type="ECO:0000256" key="1">
    <source>
        <dbReference type="ARBA" id="ARBA00009986"/>
    </source>
</evidence>
<evidence type="ECO:0000256" key="2">
    <source>
        <dbReference type="ARBA" id="ARBA00024226"/>
    </source>
</evidence>
<dbReference type="InterPro" id="IPR016163">
    <property type="entry name" value="Ald_DH_C"/>
</dbReference>
<dbReference type="GO" id="GO:0004029">
    <property type="term" value="F:aldehyde dehydrogenase (NAD+) activity"/>
    <property type="evidence" value="ECO:0007669"/>
    <property type="project" value="UniProtKB-EC"/>
</dbReference>
<sequence>MAAPLAAGNTVIVKPSEQAPLSCLRLAEILSDVFSPGVLSVLPGGVECGKALSTHPLSCADPLKPTLLELEGKNALIACPDADIDKLVVGVAGGMNFTWPGQSCGSTSRVFLHKSIPDAVLKKVVEYVKRVYKAGVPTDFLTTMGPVISKAAHDRIMSYIKSAKQEGANLVCGGKAPEGIDGIKGGYFIELTIFSEVKLHIRIAKEEIFGPVIAVLK</sequence>
<dbReference type="InterPro" id="IPR016161">
    <property type="entry name" value="Ald_DH/histidinol_DH"/>
</dbReference>
<keyword evidence="6" id="KW-1185">Reference proteome</keyword>
<dbReference type="PANTHER" id="PTHR11699">
    <property type="entry name" value="ALDEHYDE DEHYDROGENASE-RELATED"/>
    <property type="match status" value="1"/>
</dbReference>
<name>A0AAV9JBM6_9PEZI</name>
<feature type="domain" description="Aldehyde dehydrogenase" evidence="4">
    <location>
        <begin position="1"/>
        <end position="56"/>
    </location>
</feature>
<comment type="catalytic activity">
    <reaction evidence="3">
        <text>an aldehyde + NAD(+) + H2O = a carboxylate + NADH + 2 H(+)</text>
        <dbReference type="Rhea" id="RHEA:16185"/>
        <dbReference type="ChEBI" id="CHEBI:15377"/>
        <dbReference type="ChEBI" id="CHEBI:15378"/>
        <dbReference type="ChEBI" id="CHEBI:17478"/>
        <dbReference type="ChEBI" id="CHEBI:29067"/>
        <dbReference type="ChEBI" id="CHEBI:57540"/>
        <dbReference type="ChEBI" id="CHEBI:57945"/>
        <dbReference type="EC" id="1.2.1.3"/>
    </reaction>
</comment>
<protein>
    <recommendedName>
        <fullName evidence="2">aldehyde dehydrogenase (NAD(+))</fullName>
        <ecNumber evidence="2">1.2.1.3</ecNumber>
    </recommendedName>
</protein>
<dbReference type="Proteomes" id="UP001324427">
    <property type="component" value="Unassembled WGS sequence"/>
</dbReference>
<dbReference type="Gene3D" id="3.40.605.10">
    <property type="entry name" value="Aldehyde Dehydrogenase, Chain A, domain 1"/>
    <property type="match status" value="2"/>
</dbReference>
<dbReference type="EC" id="1.2.1.3" evidence="2"/>
<dbReference type="SUPFAM" id="SSF53720">
    <property type="entry name" value="ALDH-like"/>
    <property type="match status" value="1"/>
</dbReference>
<dbReference type="Pfam" id="PF00171">
    <property type="entry name" value="Aldedh"/>
    <property type="match status" value="2"/>
</dbReference>
<feature type="domain" description="Aldehyde dehydrogenase" evidence="4">
    <location>
        <begin position="59"/>
        <end position="217"/>
    </location>
</feature>
<evidence type="ECO:0000313" key="5">
    <source>
        <dbReference type="EMBL" id="KAK4542337.1"/>
    </source>
</evidence>
<reference evidence="5 6" key="1">
    <citation type="submission" date="2021-11" db="EMBL/GenBank/DDBJ databases">
        <title>Black yeast isolated from Biological Soil Crust.</title>
        <authorList>
            <person name="Kurbessoian T."/>
        </authorList>
    </citation>
    <scope>NUCLEOTIDE SEQUENCE [LARGE SCALE GENOMIC DNA]</scope>
    <source>
        <strain evidence="5 6">CCFEE 5522</strain>
    </source>
</reference>
<dbReference type="Gene3D" id="3.40.309.10">
    <property type="entry name" value="Aldehyde Dehydrogenase, Chain A, domain 2"/>
    <property type="match status" value="1"/>
</dbReference>
<evidence type="ECO:0000259" key="4">
    <source>
        <dbReference type="Pfam" id="PF00171"/>
    </source>
</evidence>